<dbReference type="PRINTS" id="PR01345">
    <property type="entry name" value="CERVTRCPTASE"/>
</dbReference>
<evidence type="ECO:0000313" key="1">
    <source>
        <dbReference type="EMBL" id="PKU49360.1"/>
    </source>
</evidence>
<reference evidence="2" key="1">
    <citation type="submission" date="2017-11" db="EMBL/GenBank/DDBJ databases">
        <authorList>
            <person name="Lima N.C."/>
            <person name="Parody-Merino A.M."/>
            <person name="Battley P.F."/>
            <person name="Fidler A.E."/>
            <person name="Prosdocimi F."/>
        </authorList>
    </citation>
    <scope>NUCLEOTIDE SEQUENCE [LARGE SCALE GENOMIC DNA]</scope>
</reference>
<dbReference type="OrthoDB" id="416454at2759"/>
<protein>
    <recommendedName>
        <fullName evidence="3">Rna-directed dna polymerase from mobile element jockey-like</fullName>
    </recommendedName>
</protein>
<dbReference type="AlphaFoldDB" id="A0A2I0UTK4"/>
<gene>
    <name evidence="1" type="ORF">llap_399</name>
</gene>
<dbReference type="Proteomes" id="UP000233556">
    <property type="component" value="Unassembled WGS sequence"/>
</dbReference>
<name>A0A2I0UTK4_LIMLA</name>
<accession>A0A2I0UTK4</accession>
<evidence type="ECO:0008006" key="3">
    <source>
        <dbReference type="Google" id="ProtNLM"/>
    </source>
</evidence>
<evidence type="ECO:0000313" key="2">
    <source>
        <dbReference type="Proteomes" id="UP000233556"/>
    </source>
</evidence>
<dbReference type="PANTHER" id="PTHR33332">
    <property type="entry name" value="REVERSE TRANSCRIPTASE DOMAIN-CONTAINING PROTEIN"/>
    <property type="match status" value="1"/>
</dbReference>
<sequence length="423" mass="48806">MFKIRLPDQEEEVDEAFYRELGIASKSQALVFMGDFNYPEICCKDNTTRHIQSRSFLQSVDDNFLNTVFGKSWRTKEAPEDWTKANITPIFKKSKKENPGNYRLVSLTSIPGKVMEQLILDAISKHVEEKKESVLGPVLFNVFINDLDEGREHTLSRFADDTKLGGGADTPEGYAAIQQDLSRLESWALRNITKFNKSKSGFPQLGRNNPMHQYRLGADLLEGRPAERDLRVLVDKLAMKQQRALVAKKTNGLLRCIKKSIASRLRKVILPLYSALVRPHLEYCVPVLGPQFKKDRKLLERVQWRCTKMIKGVEHLSYEYRLRDLSLFSLEKRRLRGDLINAYKYLKGGCQEDGVRLFSVVTGDRTRDNRQKLESKKFHPNTRKNFFTLRVTEHPQEQAARRRGVSFSGYIQTCLDVFLSNLL</sequence>
<keyword evidence="2" id="KW-1185">Reference proteome</keyword>
<dbReference type="EMBL" id="KZ505639">
    <property type="protein sequence ID" value="PKU49360.1"/>
    <property type="molecule type" value="Genomic_DNA"/>
</dbReference>
<organism evidence="1 2">
    <name type="scientific">Limosa lapponica baueri</name>
    <dbReference type="NCBI Taxonomy" id="1758121"/>
    <lineage>
        <taxon>Eukaryota</taxon>
        <taxon>Metazoa</taxon>
        <taxon>Chordata</taxon>
        <taxon>Craniata</taxon>
        <taxon>Vertebrata</taxon>
        <taxon>Euteleostomi</taxon>
        <taxon>Archelosauria</taxon>
        <taxon>Archosauria</taxon>
        <taxon>Dinosauria</taxon>
        <taxon>Saurischia</taxon>
        <taxon>Theropoda</taxon>
        <taxon>Coelurosauria</taxon>
        <taxon>Aves</taxon>
        <taxon>Neognathae</taxon>
        <taxon>Neoaves</taxon>
        <taxon>Charadriiformes</taxon>
        <taxon>Scolopacidae</taxon>
        <taxon>Limosa</taxon>
    </lineage>
</organism>
<reference evidence="2" key="2">
    <citation type="submission" date="2017-12" db="EMBL/GenBank/DDBJ databases">
        <title>Genome sequence of the Bar-tailed Godwit (Limosa lapponica baueri).</title>
        <authorList>
            <person name="Lima N.C.B."/>
            <person name="Parody-Merino A.M."/>
            <person name="Battley P.F."/>
            <person name="Fidler A.E."/>
            <person name="Prosdocimi F."/>
        </authorList>
    </citation>
    <scope>NUCLEOTIDE SEQUENCE [LARGE SCALE GENOMIC DNA]</scope>
</reference>
<proteinExistence type="predicted"/>